<dbReference type="EMBL" id="AY815594">
    <property type="protein sequence ID" value="AAW27326.1"/>
    <property type="molecule type" value="mRNA"/>
</dbReference>
<proteinExistence type="evidence at transcript level"/>
<evidence type="ECO:0000256" key="1">
    <source>
        <dbReference type="SAM" id="MobiDB-lite"/>
    </source>
</evidence>
<dbReference type="AlphaFoldDB" id="Q5DA30"/>
<reference evidence="2" key="2">
    <citation type="journal article" date="2006" name="PLoS Pathog.">
        <title>New perspectives on host-parasite interplay by comparative transcriptomic and proteomic analyses of Schistosoma japonicum.</title>
        <authorList>
            <person name="Liu F."/>
            <person name="Lu J."/>
            <person name="Hu W."/>
            <person name="Wang S.Y."/>
            <person name="Cui S.J."/>
            <person name="Chi M."/>
            <person name="Yan Q."/>
            <person name="Wang X.R."/>
            <person name="Song H.D."/>
            <person name="Xu X.N."/>
            <person name="Wang J.J."/>
            <person name="Zhang X.L."/>
            <person name="Zhang X."/>
            <person name="Wang Z.Q."/>
            <person name="Xue C.L."/>
            <person name="Brindley P.J."/>
            <person name="McManus D.P."/>
            <person name="Yang P.Y."/>
            <person name="Feng Z."/>
            <person name="Chen Z."/>
            <person name="Han Z.G."/>
        </authorList>
    </citation>
    <scope>NUCLEOTIDE SEQUENCE</scope>
</reference>
<feature type="compositionally biased region" description="Low complexity" evidence="1">
    <location>
        <begin position="1"/>
        <end position="12"/>
    </location>
</feature>
<organism evidence="2">
    <name type="scientific">Schistosoma japonicum</name>
    <name type="common">Blood fluke</name>
    <dbReference type="NCBI Taxonomy" id="6182"/>
    <lineage>
        <taxon>Eukaryota</taxon>
        <taxon>Metazoa</taxon>
        <taxon>Spiralia</taxon>
        <taxon>Lophotrochozoa</taxon>
        <taxon>Platyhelminthes</taxon>
        <taxon>Trematoda</taxon>
        <taxon>Digenea</taxon>
        <taxon>Strigeidida</taxon>
        <taxon>Schistosomatoidea</taxon>
        <taxon>Schistosomatidae</taxon>
        <taxon>Schistosoma</taxon>
    </lineage>
</organism>
<protein>
    <submittedName>
        <fullName evidence="2">SJCHGC07717 protein</fullName>
    </submittedName>
</protein>
<name>Q5DA30_SCHJA</name>
<accession>Q5DA30</accession>
<sequence length="133" mass="14732">MAAASATGRAGAIKSRKLIAETRPDPMGRRIVPTVDADIIKKVEGNKKRRIKTGNDQNEGNELDNSFEVNDEENESNDEPKPLAQRIGISSKTDAPKTGVIRGRGKERTLPTSRPKPPKVSSAGWYFFHDKYR</sequence>
<reference evidence="2" key="1">
    <citation type="submission" date="2004-11" db="EMBL/GenBank/DDBJ databases">
        <title>The full-length cDNA sequences of Schistosoma japonicum genes.</title>
        <authorList>
            <person name="Han Z."/>
        </authorList>
    </citation>
    <scope>NUCLEOTIDE SEQUENCE</scope>
</reference>
<feature type="region of interest" description="Disordered" evidence="1">
    <location>
        <begin position="43"/>
        <end position="133"/>
    </location>
</feature>
<feature type="compositionally biased region" description="Basic and acidic residues" evidence="1">
    <location>
        <begin position="18"/>
        <end position="28"/>
    </location>
</feature>
<evidence type="ECO:0000313" key="2">
    <source>
        <dbReference type="EMBL" id="AAW27326.1"/>
    </source>
</evidence>
<feature type="region of interest" description="Disordered" evidence="1">
    <location>
        <begin position="1"/>
        <end position="31"/>
    </location>
</feature>